<evidence type="ECO:0000313" key="5">
    <source>
        <dbReference type="Proteomes" id="UP001229346"/>
    </source>
</evidence>
<name>A0ABT9TXL3_PAEHA</name>
<sequence length="243" mass="26924">MVAWLSDWLRDIIAIILIAVFVELLLPNKAMLRYVRLVVGLFILLTIMSPILKVLQTDLNTMLDDGLSSWTQSAAEQSLNMQGLSEIQQNAQRLTEKREQEAAKLTEITLEDTIRNELTKRLKAPIEEVDAELSWVSESGVRTPRLDKVTISLRALNKEEDVKTDGQDSNSVKEVQAVAIDINIESDIAASGEKDDSTTPAEDAAEEEGWTVASPADEQAIRSLLAEGWGIAAKDIIVRQQVN</sequence>
<gene>
    <name evidence="4" type="ORF">J2T15_001074</name>
</gene>
<reference evidence="4 5" key="1">
    <citation type="submission" date="2023-07" db="EMBL/GenBank/DDBJ databases">
        <title>Sorghum-associated microbial communities from plants grown in Nebraska, USA.</title>
        <authorList>
            <person name="Schachtman D."/>
        </authorList>
    </citation>
    <scope>NUCLEOTIDE SEQUENCE [LARGE SCALE GENOMIC DNA]</scope>
    <source>
        <strain evidence="4 5">CC482</strain>
    </source>
</reference>
<protein>
    <submittedName>
        <fullName evidence="4">Stage III sporulation protein AF</fullName>
    </submittedName>
</protein>
<feature type="transmembrane region" description="Helical" evidence="3">
    <location>
        <begin position="34"/>
        <end position="52"/>
    </location>
</feature>
<evidence type="ECO:0000256" key="2">
    <source>
        <dbReference type="SAM" id="MobiDB-lite"/>
    </source>
</evidence>
<organism evidence="4 5">
    <name type="scientific">Paenibacillus harenae</name>
    <dbReference type="NCBI Taxonomy" id="306543"/>
    <lineage>
        <taxon>Bacteria</taxon>
        <taxon>Bacillati</taxon>
        <taxon>Bacillota</taxon>
        <taxon>Bacilli</taxon>
        <taxon>Bacillales</taxon>
        <taxon>Paenibacillaceae</taxon>
        <taxon>Paenibacillus</taxon>
    </lineage>
</organism>
<comment type="caution">
    <text evidence="4">The sequence shown here is derived from an EMBL/GenBank/DDBJ whole genome shotgun (WGS) entry which is preliminary data.</text>
</comment>
<proteinExistence type="predicted"/>
<keyword evidence="3" id="KW-0472">Membrane</keyword>
<feature type="coiled-coil region" evidence="1">
    <location>
        <begin position="84"/>
        <end position="111"/>
    </location>
</feature>
<keyword evidence="5" id="KW-1185">Reference proteome</keyword>
<dbReference type="InterPro" id="IPR014245">
    <property type="entry name" value="Spore_III_AF"/>
</dbReference>
<dbReference type="RefSeq" id="WP_307201792.1">
    <property type="nucleotide sequence ID" value="NZ_JAUSSU010000002.1"/>
</dbReference>
<accession>A0ABT9TXL3</accession>
<dbReference type="Proteomes" id="UP001229346">
    <property type="component" value="Unassembled WGS sequence"/>
</dbReference>
<evidence type="ECO:0000256" key="3">
    <source>
        <dbReference type="SAM" id="Phobius"/>
    </source>
</evidence>
<keyword evidence="3" id="KW-1133">Transmembrane helix</keyword>
<evidence type="ECO:0000313" key="4">
    <source>
        <dbReference type="EMBL" id="MDQ0111641.1"/>
    </source>
</evidence>
<dbReference type="EMBL" id="JAUSSU010000002">
    <property type="protein sequence ID" value="MDQ0111641.1"/>
    <property type="molecule type" value="Genomic_DNA"/>
</dbReference>
<dbReference type="Pfam" id="PF09581">
    <property type="entry name" value="Spore_III_AF"/>
    <property type="match status" value="1"/>
</dbReference>
<feature type="region of interest" description="Disordered" evidence="2">
    <location>
        <begin position="186"/>
        <end position="216"/>
    </location>
</feature>
<evidence type="ECO:0000256" key="1">
    <source>
        <dbReference type="SAM" id="Coils"/>
    </source>
</evidence>
<keyword evidence="1" id="KW-0175">Coiled coil</keyword>
<dbReference type="NCBIfam" id="TIGR02896">
    <property type="entry name" value="spore_III_AF"/>
    <property type="match status" value="1"/>
</dbReference>
<keyword evidence="3" id="KW-0812">Transmembrane</keyword>
<feature type="transmembrane region" description="Helical" evidence="3">
    <location>
        <begin position="12"/>
        <end position="27"/>
    </location>
</feature>